<organism evidence="2">
    <name type="scientific">Tanacetum cinerariifolium</name>
    <name type="common">Dalmatian daisy</name>
    <name type="synonym">Chrysanthemum cinerariifolium</name>
    <dbReference type="NCBI Taxonomy" id="118510"/>
    <lineage>
        <taxon>Eukaryota</taxon>
        <taxon>Viridiplantae</taxon>
        <taxon>Streptophyta</taxon>
        <taxon>Embryophyta</taxon>
        <taxon>Tracheophyta</taxon>
        <taxon>Spermatophyta</taxon>
        <taxon>Magnoliopsida</taxon>
        <taxon>eudicotyledons</taxon>
        <taxon>Gunneridae</taxon>
        <taxon>Pentapetalae</taxon>
        <taxon>asterids</taxon>
        <taxon>campanulids</taxon>
        <taxon>Asterales</taxon>
        <taxon>Asteraceae</taxon>
        <taxon>Asteroideae</taxon>
        <taxon>Anthemideae</taxon>
        <taxon>Anthemidinae</taxon>
        <taxon>Tanacetum</taxon>
    </lineage>
</organism>
<gene>
    <name evidence="2" type="ORF">Tci_039508</name>
</gene>
<keyword evidence="1" id="KW-0472">Membrane</keyword>
<comment type="caution">
    <text evidence="2">The sequence shown here is derived from an EMBL/GenBank/DDBJ whole genome shotgun (WGS) entry which is preliminary data.</text>
</comment>
<reference evidence="2" key="1">
    <citation type="journal article" date="2019" name="Sci. Rep.">
        <title>Draft genome of Tanacetum cinerariifolium, the natural source of mosquito coil.</title>
        <authorList>
            <person name="Yamashiro T."/>
            <person name="Shiraishi A."/>
            <person name="Satake H."/>
            <person name="Nakayama K."/>
        </authorList>
    </citation>
    <scope>NUCLEOTIDE SEQUENCE</scope>
</reference>
<name>A0A6L2M1V0_TANCI</name>
<protein>
    <submittedName>
        <fullName evidence="2">Uncharacterized protein</fullName>
    </submittedName>
</protein>
<keyword evidence="1" id="KW-1133">Transmembrane helix</keyword>
<keyword evidence="1" id="KW-0812">Transmembrane</keyword>
<evidence type="ECO:0000313" key="2">
    <source>
        <dbReference type="EMBL" id="GEU67530.1"/>
    </source>
</evidence>
<evidence type="ECO:0000256" key="1">
    <source>
        <dbReference type="SAM" id="Phobius"/>
    </source>
</evidence>
<dbReference type="EMBL" id="BKCJ010005582">
    <property type="protein sequence ID" value="GEU67530.1"/>
    <property type="molecule type" value="Genomic_DNA"/>
</dbReference>
<accession>A0A6L2M1V0</accession>
<feature type="transmembrane region" description="Helical" evidence="1">
    <location>
        <begin position="99"/>
        <end position="125"/>
    </location>
</feature>
<dbReference type="AlphaFoldDB" id="A0A6L2M1V0"/>
<feature type="non-terminal residue" evidence="2">
    <location>
        <position position="127"/>
    </location>
</feature>
<proteinExistence type="predicted"/>
<sequence>MYFYIFVSFGGTKRFGWKKTILANGGGSEVLIKLHIFVISPGIAKEAFENKEGSVVSVLDSPIAEEVERVDADDFIANDVFKWRWHGDPQSSLLFSDRYFHISLIAWNSFFAFISGRMGGLGGILKK</sequence>